<dbReference type="InterPro" id="IPR016286">
    <property type="entry name" value="FUC_metazoa-typ"/>
</dbReference>
<dbReference type="InterPro" id="IPR031919">
    <property type="entry name" value="Fucosidase_C"/>
</dbReference>
<dbReference type="SUPFAM" id="SSF51445">
    <property type="entry name" value="(Trans)glycosidases"/>
    <property type="match status" value="1"/>
</dbReference>
<dbReference type="InterPro" id="IPR000933">
    <property type="entry name" value="Glyco_hydro_29"/>
</dbReference>
<dbReference type="GO" id="GO:0006004">
    <property type="term" value="P:fucose metabolic process"/>
    <property type="evidence" value="ECO:0007669"/>
    <property type="project" value="InterPro"/>
</dbReference>
<gene>
    <name evidence="10" type="primary">Fuca2</name>
    <name evidence="10" type="ORF">A0J61_04906</name>
</gene>
<evidence type="ECO:0000313" key="10">
    <source>
        <dbReference type="EMBL" id="OBZ87043.1"/>
    </source>
</evidence>
<evidence type="ECO:0000256" key="6">
    <source>
        <dbReference type="ARBA" id="ARBA00023295"/>
    </source>
</evidence>
<dbReference type="InterPro" id="IPR017853">
    <property type="entry name" value="GH"/>
</dbReference>
<dbReference type="Pfam" id="PF16757">
    <property type="entry name" value="Fucosidase_C"/>
    <property type="match status" value="1"/>
</dbReference>
<evidence type="ECO:0000259" key="8">
    <source>
        <dbReference type="Pfam" id="PF01120"/>
    </source>
</evidence>
<dbReference type="OrthoDB" id="6039950at2759"/>
<dbReference type="PANTHER" id="PTHR10030:SF37">
    <property type="entry name" value="ALPHA-L-FUCOSIDASE-RELATED"/>
    <property type="match status" value="1"/>
</dbReference>
<proteinExistence type="inferred from homology"/>
<feature type="domain" description="Alpha-L-fucosidase C-terminal" evidence="9">
    <location>
        <begin position="681"/>
        <end position="761"/>
    </location>
</feature>
<feature type="signal peptide" evidence="7">
    <location>
        <begin position="1"/>
        <end position="18"/>
    </location>
</feature>
<dbReference type="Pfam" id="PF01120">
    <property type="entry name" value="Alpha_L_fucos"/>
    <property type="match status" value="1"/>
</dbReference>
<dbReference type="GO" id="GO:0016139">
    <property type="term" value="P:glycoside catabolic process"/>
    <property type="evidence" value="ECO:0007669"/>
    <property type="project" value="TreeGrafter"/>
</dbReference>
<evidence type="ECO:0000256" key="4">
    <source>
        <dbReference type="ARBA" id="ARBA00022729"/>
    </source>
</evidence>
<evidence type="ECO:0000256" key="7">
    <source>
        <dbReference type="SAM" id="SignalP"/>
    </source>
</evidence>
<reference evidence="10 11" key="1">
    <citation type="submission" date="2016-03" db="EMBL/GenBank/DDBJ databases">
        <title>Choanephora cucurbitarum.</title>
        <authorList>
            <person name="Min B."/>
            <person name="Park H."/>
            <person name="Park J.-H."/>
            <person name="Shin H.-D."/>
            <person name="Choi I.-G."/>
        </authorList>
    </citation>
    <scope>NUCLEOTIDE SEQUENCE [LARGE SCALE GENOMIC DNA]</scope>
    <source>
        <strain evidence="10 11">KUS-F28377</strain>
    </source>
</reference>
<feature type="domain" description="Glycoside hydrolase family 29 N-terminal" evidence="8">
    <location>
        <begin position="313"/>
        <end position="658"/>
    </location>
</feature>
<dbReference type="SMART" id="SM00812">
    <property type="entry name" value="Alpha_L_fucos"/>
    <property type="match status" value="1"/>
</dbReference>
<dbReference type="Gene3D" id="3.20.20.80">
    <property type="entry name" value="Glycosidases"/>
    <property type="match status" value="1"/>
</dbReference>
<dbReference type="InParanoid" id="A0A1C7ND61"/>
<dbReference type="GO" id="GO:0004560">
    <property type="term" value="F:alpha-L-fucosidase activity"/>
    <property type="evidence" value="ECO:0007669"/>
    <property type="project" value="UniProtKB-EC"/>
</dbReference>
<comment type="caution">
    <text evidence="10">The sequence shown here is derived from an EMBL/GenBank/DDBJ whole genome shotgun (WGS) entry which is preliminary data.</text>
</comment>
<evidence type="ECO:0000313" key="11">
    <source>
        <dbReference type="Proteomes" id="UP000093000"/>
    </source>
</evidence>
<comment type="similarity">
    <text evidence="2">Belongs to the glycosyl hydrolase 29 family.</text>
</comment>
<dbReference type="STRING" id="101091.A0A1C7ND61"/>
<protein>
    <recommendedName>
        <fullName evidence="3">alpha-L-fucosidase</fullName>
        <ecNumber evidence="3">3.2.1.51</ecNumber>
    </recommendedName>
</protein>
<dbReference type="EC" id="3.2.1.51" evidence="3"/>
<evidence type="ECO:0000256" key="1">
    <source>
        <dbReference type="ARBA" id="ARBA00004071"/>
    </source>
</evidence>
<comment type="function">
    <text evidence="1">Alpha-L-fucosidase is responsible for hydrolyzing the alpha-1,6-linked fucose joined to the reducing-end N-acetylglucosamine of the carbohydrate moieties of glycoproteins.</text>
</comment>
<name>A0A1C7ND61_9FUNG</name>
<keyword evidence="6" id="KW-0326">Glycosidase</keyword>
<dbReference type="PANTHER" id="PTHR10030">
    <property type="entry name" value="ALPHA-L-FUCOSIDASE"/>
    <property type="match status" value="1"/>
</dbReference>
<evidence type="ECO:0000256" key="2">
    <source>
        <dbReference type="ARBA" id="ARBA00007951"/>
    </source>
</evidence>
<dbReference type="PRINTS" id="PR00741">
    <property type="entry name" value="GLHYDRLASE29"/>
</dbReference>
<dbReference type="InterPro" id="IPR013780">
    <property type="entry name" value="Glyco_hydro_b"/>
</dbReference>
<keyword evidence="4 7" id="KW-0732">Signal</keyword>
<organism evidence="10 11">
    <name type="scientific">Choanephora cucurbitarum</name>
    <dbReference type="NCBI Taxonomy" id="101091"/>
    <lineage>
        <taxon>Eukaryota</taxon>
        <taxon>Fungi</taxon>
        <taxon>Fungi incertae sedis</taxon>
        <taxon>Mucoromycota</taxon>
        <taxon>Mucoromycotina</taxon>
        <taxon>Mucoromycetes</taxon>
        <taxon>Mucorales</taxon>
        <taxon>Mucorineae</taxon>
        <taxon>Choanephoraceae</taxon>
        <taxon>Choanephoroideae</taxon>
        <taxon>Choanephora</taxon>
    </lineage>
</organism>
<keyword evidence="5" id="KW-0378">Hydrolase</keyword>
<sequence>MILSISFWALLLIGYVLALENLKDTQYQIQLESFFNNKGGSGPGSNLDGANNYFDCPALKSSNLTIGNIDFHLSTSEENDNVVSQAQIIPLGAPFLGAIYLLSAVNHGPLTSDIIVVYQDGTYSTTTLNLPDWQVSHSQQIDRLDHIACSLHHGANAYLFLTPVFVDPTKRVAHIRLPSTNAIGSFGPSLHIFGITTIPAKPSGLTVVAAKGTRRWKQSHDGKRSYQIITVRVHNTSPTWIQDANVHITGAFIRTHYFGIIARLAPGHILNIDVAVSTLRKDRGRQDILVDVIDSSDNQIALTTLFKDIKVGLEDYEPTEASLQTHSAPAWYQAAKFGIFIHWGVYSVPSWAPVGADYAEWYWWNYNQKNSATYQYHRTFYGPDVEYDDFIQAWHPDQFDPIRWLETIDSSGAKYFVFTTKHHDGIALFDTKVSNRSSVQLNPHRDFVKELFDAAEKHYPHLKRGVYFSLPEWYHPDYRDDSIHWNGPPVNPYTGKTVPYTGGQRVSDFVNDIQVPQFLELIQQFEPDIMWCDIGAINNSTAWQAKFLNSARNQGRDVTFNDRCGNGVSDFATVEYNDVNYVPSRYWESTRGIDPHSFGYNHQTKDQQYASTASLLQELVSTVAKGGNFLLNIGPEGSGHIPHVMKKTLNQMGQWLDTVDESVFQSIPYWVTSLDFHEPGQQLYFTQSNNGKAFYIFCLNRPVDERLVIKSPVPLHSKSHISLLNSKTFSLSWRIFGDGKLVIHVPNELLDREKWIWVFKIDHT</sequence>
<dbReference type="AlphaFoldDB" id="A0A1C7ND61"/>
<evidence type="ECO:0000259" key="9">
    <source>
        <dbReference type="Pfam" id="PF16757"/>
    </source>
</evidence>
<evidence type="ECO:0000256" key="5">
    <source>
        <dbReference type="ARBA" id="ARBA00022801"/>
    </source>
</evidence>
<feature type="chain" id="PRO_5008889631" description="alpha-L-fucosidase" evidence="7">
    <location>
        <begin position="19"/>
        <end position="764"/>
    </location>
</feature>
<dbReference type="Gene3D" id="2.60.40.1180">
    <property type="entry name" value="Golgi alpha-mannosidase II"/>
    <property type="match status" value="1"/>
</dbReference>
<dbReference type="InterPro" id="IPR057739">
    <property type="entry name" value="Glyco_hydro_29_N"/>
</dbReference>
<keyword evidence="11" id="KW-1185">Reference proteome</keyword>
<evidence type="ECO:0000256" key="3">
    <source>
        <dbReference type="ARBA" id="ARBA00012662"/>
    </source>
</evidence>
<dbReference type="Proteomes" id="UP000093000">
    <property type="component" value="Unassembled WGS sequence"/>
</dbReference>
<accession>A0A1C7ND61</accession>
<dbReference type="EMBL" id="LUGH01000251">
    <property type="protein sequence ID" value="OBZ87043.1"/>
    <property type="molecule type" value="Genomic_DNA"/>
</dbReference>